<keyword evidence="2 4" id="KW-0808">Transferase</keyword>
<dbReference type="InterPro" id="IPR010280">
    <property type="entry name" value="U5_MeTrfase_fam"/>
</dbReference>
<dbReference type="PANTHER" id="PTHR11061:SF30">
    <property type="entry name" value="TRNA (URACIL(54)-C(5))-METHYLTRANSFERASE"/>
    <property type="match status" value="1"/>
</dbReference>
<dbReference type="GO" id="GO:0008168">
    <property type="term" value="F:methyltransferase activity"/>
    <property type="evidence" value="ECO:0007669"/>
    <property type="project" value="UniProtKB-KW"/>
</dbReference>
<reference evidence="6" key="1">
    <citation type="submission" date="2022-06" db="EMBL/GenBank/DDBJ databases">
        <title>Ornithinimicrobium JY.X270.</title>
        <authorList>
            <person name="Huang Y."/>
        </authorList>
    </citation>
    <scope>NUCLEOTIDE SEQUENCE</scope>
    <source>
        <strain evidence="6">JY.X270</strain>
    </source>
</reference>
<accession>A0ABY4YN41</accession>
<feature type="active site" evidence="5">
    <location>
        <position position="344"/>
    </location>
</feature>
<dbReference type="PROSITE" id="PS01231">
    <property type="entry name" value="TRMA_2"/>
    <property type="match status" value="1"/>
</dbReference>
<dbReference type="Gene3D" id="3.40.50.150">
    <property type="entry name" value="Vaccinia Virus protein VP39"/>
    <property type="match status" value="1"/>
</dbReference>
<dbReference type="PROSITE" id="PS51687">
    <property type="entry name" value="SAM_MT_RNA_M5U"/>
    <property type="match status" value="1"/>
</dbReference>
<evidence type="ECO:0000313" key="7">
    <source>
        <dbReference type="Proteomes" id="UP001056535"/>
    </source>
</evidence>
<organism evidence="6 7">
    <name type="scientific">Ornithinimicrobium cryptoxanthini</name>
    <dbReference type="NCBI Taxonomy" id="2934161"/>
    <lineage>
        <taxon>Bacteria</taxon>
        <taxon>Bacillati</taxon>
        <taxon>Actinomycetota</taxon>
        <taxon>Actinomycetes</taxon>
        <taxon>Micrococcales</taxon>
        <taxon>Ornithinimicrobiaceae</taxon>
        <taxon>Ornithinimicrobium</taxon>
    </lineage>
</organism>
<comment type="similarity">
    <text evidence="4">Belongs to the class I-like SAM-binding methyltransferase superfamily. RNA M5U methyltransferase family.</text>
</comment>
<keyword evidence="7" id="KW-1185">Reference proteome</keyword>
<protein>
    <submittedName>
        <fullName evidence="6">Methyltransferase domain-containing protein</fullName>
    </submittedName>
</protein>
<evidence type="ECO:0000256" key="1">
    <source>
        <dbReference type="ARBA" id="ARBA00022603"/>
    </source>
</evidence>
<dbReference type="GO" id="GO:0032259">
    <property type="term" value="P:methylation"/>
    <property type="evidence" value="ECO:0007669"/>
    <property type="project" value="UniProtKB-KW"/>
</dbReference>
<dbReference type="Gene3D" id="2.40.50.1070">
    <property type="match status" value="1"/>
</dbReference>
<evidence type="ECO:0000256" key="5">
    <source>
        <dbReference type="PROSITE-ProRule" id="PRU10015"/>
    </source>
</evidence>
<evidence type="ECO:0000256" key="4">
    <source>
        <dbReference type="PROSITE-ProRule" id="PRU01024"/>
    </source>
</evidence>
<dbReference type="CDD" id="cd02440">
    <property type="entry name" value="AdoMet_MTases"/>
    <property type="match status" value="1"/>
</dbReference>
<dbReference type="Pfam" id="PF05958">
    <property type="entry name" value="tRNA_U5-meth_tr"/>
    <property type="match status" value="2"/>
</dbReference>
<feature type="active site" description="Nucleophile" evidence="4">
    <location>
        <position position="344"/>
    </location>
</feature>
<feature type="binding site" evidence="4">
    <location>
        <position position="241"/>
    </location>
    <ligand>
        <name>S-adenosyl-L-methionine</name>
        <dbReference type="ChEBI" id="CHEBI:59789"/>
    </ligand>
</feature>
<dbReference type="InterPro" id="IPR030390">
    <property type="entry name" value="MeTrfase_TrmA_AS"/>
</dbReference>
<feature type="binding site" evidence="4">
    <location>
        <position position="317"/>
    </location>
    <ligand>
        <name>S-adenosyl-L-methionine</name>
        <dbReference type="ChEBI" id="CHEBI:59789"/>
    </ligand>
</feature>
<evidence type="ECO:0000256" key="2">
    <source>
        <dbReference type="ARBA" id="ARBA00022679"/>
    </source>
</evidence>
<dbReference type="SUPFAM" id="SSF53335">
    <property type="entry name" value="S-adenosyl-L-methionine-dependent methyltransferases"/>
    <property type="match status" value="1"/>
</dbReference>
<gene>
    <name evidence="6" type="ORF">NF557_08600</name>
</gene>
<keyword evidence="1 4" id="KW-0489">Methyltransferase</keyword>
<evidence type="ECO:0000313" key="6">
    <source>
        <dbReference type="EMBL" id="USQ78019.1"/>
    </source>
</evidence>
<dbReference type="InterPro" id="IPR029063">
    <property type="entry name" value="SAM-dependent_MTases_sf"/>
</dbReference>
<proteinExistence type="inferred from homology"/>
<dbReference type="InterPro" id="IPR030391">
    <property type="entry name" value="MeTrfase_TrmA_CS"/>
</dbReference>
<keyword evidence="3 4" id="KW-0949">S-adenosyl-L-methionine</keyword>
<evidence type="ECO:0000256" key="3">
    <source>
        <dbReference type="ARBA" id="ARBA00022691"/>
    </source>
</evidence>
<sequence>MQCDYFDAGRCRSCSLMGTDYAGQLADKQSRAARALAAACPGLSWEAPFGSVPEGFRNKAKLVVGGTRDEPTAGILDAHRQGVDLRHCGLYEPGLAEVVEQVPEVIATLGLVPYDVVRRSGELKHVLLTHSPDGELMIRFVLRSPGQQVRIARALPWLLETIPGLRVVSVNLQPDHAAVLEGPEEIVLTVAEDLPMQVNEVRLRLRTGSFFQTNTTVAAGLYRQAQDWIHQVDPVTLWDLYCGVGGFALHALLRPDGTPRDVLGLEISSEAVASARTTAAELPGAARFEVGDAASGVGAGEAGPLRGLAPPDLVVVNPPRRGIGPVLTEWLESSQMQHVLYSSCNVDSLARDLERMPSLVPVRARLFDMFPQTPHLEVLTLLRRG</sequence>
<dbReference type="EMBL" id="CP099490">
    <property type="protein sequence ID" value="USQ78019.1"/>
    <property type="molecule type" value="Genomic_DNA"/>
</dbReference>
<name>A0ABY4YN41_9MICO</name>
<feature type="binding site" evidence="4">
    <location>
        <position position="212"/>
    </location>
    <ligand>
        <name>S-adenosyl-L-methionine</name>
        <dbReference type="ChEBI" id="CHEBI:59789"/>
    </ligand>
</feature>
<dbReference type="PANTHER" id="PTHR11061">
    <property type="entry name" value="RNA M5U METHYLTRANSFERASE"/>
    <property type="match status" value="1"/>
</dbReference>
<dbReference type="PROSITE" id="PS01230">
    <property type="entry name" value="TRMA_1"/>
    <property type="match status" value="1"/>
</dbReference>
<dbReference type="Proteomes" id="UP001056535">
    <property type="component" value="Chromosome"/>
</dbReference>
<feature type="binding site" evidence="4">
    <location>
        <position position="266"/>
    </location>
    <ligand>
        <name>S-adenosyl-L-methionine</name>
        <dbReference type="ChEBI" id="CHEBI:59789"/>
    </ligand>
</feature>